<sequence length="237" mass="24772">MSEVRIAAEPRTEFGKGAARRVRRAHRVPVVLYGHGDAPRHYSLPGHELMLALKHDANTLLTLQTEDGDQLALPKAVVRDPLKGFLEHVDLVAVRRGERVTVEVPVQLTGEAGADTLVDQQTLTLTVSADATALPDHLELDITGRTAGDSLAAADVALPSGTELGQDPEHVMVAFLGVVSEEQLEAELAESEAELGAGAAGAQAAADDVEVGSESDATGEGDVVGETEAPQSETPAQ</sequence>
<feature type="domain" description="Large ribosomal subunit protein bL25 L25" evidence="7">
    <location>
        <begin position="6"/>
        <end position="91"/>
    </location>
</feature>
<dbReference type="Pfam" id="PF14693">
    <property type="entry name" value="Ribosomal_TL5_C"/>
    <property type="match status" value="1"/>
</dbReference>
<feature type="compositionally biased region" description="Acidic residues" evidence="6">
    <location>
        <begin position="207"/>
        <end position="225"/>
    </location>
</feature>
<dbReference type="InterPro" id="IPR037121">
    <property type="entry name" value="Ribosomal_bL25_C"/>
</dbReference>
<dbReference type="Pfam" id="PF01386">
    <property type="entry name" value="Ribosomal_L25p"/>
    <property type="match status" value="1"/>
</dbReference>
<evidence type="ECO:0000259" key="7">
    <source>
        <dbReference type="Pfam" id="PF01386"/>
    </source>
</evidence>
<evidence type="ECO:0000256" key="6">
    <source>
        <dbReference type="SAM" id="MobiDB-lite"/>
    </source>
</evidence>
<keyword evidence="3 5" id="KW-0689">Ribosomal protein</keyword>
<gene>
    <name evidence="5" type="primary">rplY</name>
    <name evidence="5" type="synonym">ctc</name>
    <name evidence="9" type="ORF">AVDCRST_MAG07-2363</name>
</gene>
<feature type="region of interest" description="Disordered" evidence="6">
    <location>
        <begin position="187"/>
        <end position="237"/>
    </location>
</feature>
<comment type="subunit">
    <text evidence="5">Part of the 50S ribosomal subunit; part of the 5S rRNA/L5/L18/L25 subcomplex. Contacts the 5S rRNA. Binds to the 5S rRNA independently of L5 and L18.</text>
</comment>
<comment type="function">
    <text evidence="5">This is one of the proteins that binds to the 5S RNA in the ribosome where it forms part of the central protuberance.</text>
</comment>
<dbReference type="NCBIfam" id="NF004131">
    <property type="entry name" value="PRK05618.2-1"/>
    <property type="match status" value="1"/>
</dbReference>
<reference evidence="9" key="1">
    <citation type="submission" date="2020-02" db="EMBL/GenBank/DDBJ databases">
        <authorList>
            <person name="Meier V. D."/>
        </authorList>
    </citation>
    <scope>NUCLEOTIDE SEQUENCE</scope>
    <source>
        <strain evidence="9">AVDCRST_MAG07</strain>
    </source>
</reference>
<dbReference type="PANTHER" id="PTHR33284:SF1">
    <property type="entry name" value="RIBOSOMAL PROTEIN L25_GLN-TRNA SYNTHETASE, ANTI-CODON-BINDING DOMAIN-CONTAINING PROTEIN"/>
    <property type="match status" value="1"/>
</dbReference>
<comment type="similarity">
    <text evidence="5">Belongs to the bacterial ribosomal protein bL25 family. CTC subfamily.</text>
</comment>
<evidence type="ECO:0000313" key="9">
    <source>
        <dbReference type="EMBL" id="CAA9340909.1"/>
    </source>
</evidence>
<dbReference type="CDD" id="cd00495">
    <property type="entry name" value="Ribosomal_L25_TL5_CTC"/>
    <property type="match status" value="1"/>
</dbReference>
<dbReference type="InterPro" id="IPR020056">
    <property type="entry name" value="Rbsml_bL25/Gln-tRNA_synth_N"/>
</dbReference>
<accession>A0A6J4LRZ4</accession>
<dbReference type="GO" id="GO:0006412">
    <property type="term" value="P:translation"/>
    <property type="evidence" value="ECO:0007669"/>
    <property type="project" value="UniProtKB-UniRule"/>
</dbReference>
<organism evidence="9">
    <name type="scientific">uncultured Frankineae bacterium</name>
    <dbReference type="NCBI Taxonomy" id="437475"/>
    <lineage>
        <taxon>Bacteria</taxon>
        <taxon>Bacillati</taxon>
        <taxon>Actinomycetota</taxon>
        <taxon>Actinomycetes</taxon>
        <taxon>Frankiales</taxon>
        <taxon>environmental samples</taxon>
    </lineage>
</organism>
<keyword evidence="1 5" id="KW-0699">rRNA-binding</keyword>
<evidence type="ECO:0000256" key="3">
    <source>
        <dbReference type="ARBA" id="ARBA00022980"/>
    </source>
</evidence>
<evidence type="ECO:0000256" key="1">
    <source>
        <dbReference type="ARBA" id="ARBA00022730"/>
    </source>
</evidence>
<dbReference type="InterPro" id="IPR001021">
    <property type="entry name" value="Ribosomal_bL25_long"/>
</dbReference>
<keyword evidence="2 5" id="KW-0694">RNA-binding</keyword>
<dbReference type="InterPro" id="IPR011035">
    <property type="entry name" value="Ribosomal_bL25/Gln-tRNA_synth"/>
</dbReference>
<dbReference type="NCBIfam" id="TIGR00731">
    <property type="entry name" value="bL25_bact_ctc"/>
    <property type="match status" value="1"/>
</dbReference>
<dbReference type="Gene3D" id="2.40.240.10">
    <property type="entry name" value="Ribosomal Protein L25, Chain P"/>
    <property type="match status" value="1"/>
</dbReference>
<feature type="compositionally biased region" description="Low complexity" evidence="6">
    <location>
        <begin position="194"/>
        <end position="206"/>
    </location>
</feature>
<dbReference type="EMBL" id="CADCUB010000116">
    <property type="protein sequence ID" value="CAA9340909.1"/>
    <property type="molecule type" value="Genomic_DNA"/>
</dbReference>
<evidence type="ECO:0000256" key="2">
    <source>
        <dbReference type="ARBA" id="ARBA00022884"/>
    </source>
</evidence>
<dbReference type="GO" id="GO:0008097">
    <property type="term" value="F:5S rRNA binding"/>
    <property type="evidence" value="ECO:0007669"/>
    <property type="project" value="InterPro"/>
</dbReference>
<dbReference type="GO" id="GO:0022625">
    <property type="term" value="C:cytosolic large ribosomal subunit"/>
    <property type="evidence" value="ECO:0007669"/>
    <property type="project" value="TreeGrafter"/>
</dbReference>
<evidence type="ECO:0000256" key="5">
    <source>
        <dbReference type="HAMAP-Rule" id="MF_01334"/>
    </source>
</evidence>
<proteinExistence type="inferred from homology"/>
<dbReference type="AlphaFoldDB" id="A0A6J4LRZ4"/>
<protein>
    <recommendedName>
        <fullName evidence="5">Large ribosomal subunit protein bL25</fullName>
    </recommendedName>
    <alternativeName>
        <fullName evidence="5">General stress protein CTC</fullName>
    </alternativeName>
</protein>
<evidence type="ECO:0000259" key="8">
    <source>
        <dbReference type="Pfam" id="PF14693"/>
    </source>
</evidence>
<keyword evidence="4 5" id="KW-0687">Ribonucleoprotein</keyword>
<dbReference type="GO" id="GO:0003735">
    <property type="term" value="F:structural constituent of ribosome"/>
    <property type="evidence" value="ECO:0007669"/>
    <property type="project" value="InterPro"/>
</dbReference>
<dbReference type="InterPro" id="IPR020930">
    <property type="entry name" value="Ribosomal_uL5_bac-type"/>
</dbReference>
<name>A0A6J4LRZ4_9ACTN</name>
<dbReference type="InterPro" id="IPR020057">
    <property type="entry name" value="Ribosomal_bL25_b-dom"/>
</dbReference>
<feature type="domain" description="Large ribosomal subunit protein bL25 beta" evidence="8">
    <location>
        <begin position="100"/>
        <end position="174"/>
    </location>
</feature>
<dbReference type="Gene3D" id="2.170.120.20">
    <property type="entry name" value="Ribosomal protein L25, beta domain"/>
    <property type="match status" value="1"/>
</dbReference>
<dbReference type="SUPFAM" id="SSF50715">
    <property type="entry name" value="Ribosomal protein L25-like"/>
    <property type="match status" value="1"/>
</dbReference>
<dbReference type="InterPro" id="IPR029751">
    <property type="entry name" value="Ribosomal_L25_dom"/>
</dbReference>
<dbReference type="HAMAP" id="MF_01334">
    <property type="entry name" value="Ribosomal_bL25_CTC"/>
    <property type="match status" value="1"/>
</dbReference>
<evidence type="ECO:0000256" key="4">
    <source>
        <dbReference type="ARBA" id="ARBA00023274"/>
    </source>
</evidence>
<dbReference type="PANTHER" id="PTHR33284">
    <property type="entry name" value="RIBOSOMAL PROTEIN L25/GLN-TRNA SYNTHETASE, ANTI-CODON-BINDING DOMAIN-CONTAINING PROTEIN"/>
    <property type="match status" value="1"/>
</dbReference>